<organism evidence="2 3">
    <name type="scientific">Solibaculum intestinale</name>
    <dbReference type="NCBI Taxonomy" id="3133165"/>
    <lineage>
        <taxon>Bacteria</taxon>
        <taxon>Bacillati</taxon>
        <taxon>Bacillota</taxon>
        <taxon>Clostridia</taxon>
        <taxon>Eubacteriales</taxon>
        <taxon>Oscillospiraceae</taxon>
        <taxon>Solibaculum</taxon>
    </lineage>
</organism>
<dbReference type="Proteomes" id="UP001489509">
    <property type="component" value="Unassembled WGS sequence"/>
</dbReference>
<dbReference type="EMBL" id="JBBMFD010000001">
    <property type="protein sequence ID" value="MEQ2439587.1"/>
    <property type="molecule type" value="Genomic_DNA"/>
</dbReference>
<evidence type="ECO:0000313" key="2">
    <source>
        <dbReference type="EMBL" id="MEQ2439587.1"/>
    </source>
</evidence>
<keyword evidence="1" id="KW-0472">Membrane</keyword>
<gene>
    <name evidence="2" type="primary">yabQ</name>
    <name evidence="2" type="ORF">WMO26_01950</name>
</gene>
<dbReference type="InterPro" id="IPR019074">
    <property type="entry name" value="YabQ"/>
</dbReference>
<protein>
    <submittedName>
        <fullName evidence="2">Spore cortex biosynthesis protein YabQ</fullName>
    </submittedName>
</protein>
<keyword evidence="1" id="KW-0812">Transmembrane</keyword>
<dbReference type="Pfam" id="PF09578">
    <property type="entry name" value="Spore_YabQ"/>
    <property type="match status" value="1"/>
</dbReference>
<evidence type="ECO:0000256" key="1">
    <source>
        <dbReference type="SAM" id="Phobius"/>
    </source>
</evidence>
<sequence length="178" mass="20184">MGISLADQTMDFLLALAFGAGLGALYDVFRILRALIPTGKIVIFFQDLLYWCICGVLTFLFILGVNAGEIRGYLIVGELLGAMVYYGTIGRLIMRSAQAISRAIRCVLRFIRDKILKPIFRPFLKLGRKIQKAMKKAGKNSKKLSRSSKYRLKRTGILLYNLFNVSPKRKEKKSEVER</sequence>
<feature type="transmembrane region" description="Helical" evidence="1">
    <location>
        <begin position="12"/>
        <end position="36"/>
    </location>
</feature>
<comment type="caution">
    <text evidence="2">The sequence shown here is derived from an EMBL/GenBank/DDBJ whole genome shotgun (WGS) entry which is preliminary data.</text>
</comment>
<name>A0ABV1DX07_9FIRM</name>
<keyword evidence="3" id="KW-1185">Reference proteome</keyword>
<dbReference type="NCBIfam" id="TIGR02893">
    <property type="entry name" value="spore_yabQ"/>
    <property type="match status" value="1"/>
</dbReference>
<reference evidence="2 3" key="1">
    <citation type="submission" date="2024-03" db="EMBL/GenBank/DDBJ databases">
        <title>Human intestinal bacterial collection.</title>
        <authorList>
            <person name="Pauvert C."/>
            <person name="Hitch T.C.A."/>
            <person name="Clavel T."/>
        </authorList>
    </citation>
    <scope>NUCLEOTIDE SEQUENCE [LARGE SCALE GENOMIC DNA]</scope>
    <source>
        <strain evidence="2 3">CLA-JM-H44</strain>
    </source>
</reference>
<feature type="transmembrane region" description="Helical" evidence="1">
    <location>
        <begin position="48"/>
        <end position="67"/>
    </location>
</feature>
<feature type="transmembrane region" description="Helical" evidence="1">
    <location>
        <begin position="73"/>
        <end position="94"/>
    </location>
</feature>
<accession>A0ABV1DX07</accession>
<evidence type="ECO:0000313" key="3">
    <source>
        <dbReference type="Proteomes" id="UP001489509"/>
    </source>
</evidence>
<proteinExistence type="predicted"/>
<keyword evidence="1" id="KW-1133">Transmembrane helix</keyword>
<dbReference type="RefSeq" id="WP_349217844.1">
    <property type="nucleotide sequence ID" value="NZ_JBBMFD010000001.1"/>
</dbReference>